<protein>
    <submittedName>
        <fullName evidence="1">Uncharacterized protein</fullName>
    </submittedName>
</protein>
<name>X0TKW4_9ZZZZ</name>
<comment type="caution">
    <text evidence="1">The sequence shown here is derived from an EMBL/GenBank/DDBJ whole genome shotgun (WGS) entry which is preliminary data.</text>
</comment>
<evidence type="ECO:0000313" key="1">
    <source>
        <dbReference type="EMBL" id="GAF76725.1"/>
    </source>
</evidence>
<gene>
    <name evidence="1" type="ORF">S01H1_11101</name>
</gene>
<feature type="non-terminal residue" evidence="1">
    <location>
        <position position="1"/>
    </location>
</feature>
<accession>X0TKW4</accession>
<dbReference type="AlphaFoldDB" id="X0TKW4"/>
<sequence length="60" mass="6981">DRALRLVYSDLRNDSRVASAGKNPFSARLFEPGYAGALETWRRLLELCDWDFNERYLSAK</sequence>
<organism evidence="1">
    <name type="scientific">marine sediment metagenome</name>
    <dbReference type="NCBI Taxonomy" id="412755"/>
    <lineage>
        <taxon>unclassified sequences</taxon>
        <taxon>metagenomes</taxon>
        <taxon>ecological metagenomes</taxon>
    </lineage>
</organism>
<reference evidence="1" key="1">
    <citation type="journal article" date="2014" name="Front. Microbiol.">
        <title>High frequency of phylogenetically diverse reductive dehalogenase-homologous genes in deep subseafloor sedimentary metagenomes.</title>
        <authorList>
            <person name="Kawai M."/>
            <person name="Futagami T."/>
            <person name="Toyoda A."/>
            <person name="Takaki Y."/>
            <person name="Nishi S."/>
            <person name="Hori S."/>
            <person name="Arai W."/>
            <person name="Tsubouchi T."/>
            <person name="Morono Y."/>
            <person name="Uchiyama I."/>
            <person name="Ito T."/>
            <person name="Fujiyama A."/>
            <person name="Inagaki F."/>
            <person name="Takami H."/>
        </authorList>
    </citation>
    <scope>NUCLEOTIDE SEQUENCE</scope>
    <source>
        <strain evidence="1">Expedition CK06-06</strain>
    </source>
</reference>
<proteinExistence type="predicted"/>
<dbReference type="EMBL" id="BARS01005658">
    <property type="protein sequence ID" value="GAF76725.1"/>
    <property type="molecule type" value="Genomic_DNA"/>
</dbReference>